<keyword evidence="2" id="KW-0479">Metal-binding</keyword>
<dbReference type="EMBL" id="WVHS01000005">
    <property type="protein sequence ID" value="MXV17621.1"/>
    <property type="molecule type" value="Genomic_DNA"/>
</dbReference>
<dbReference type="Proteomes" id="UP000451233">
    <property type="component" value="Unassembled WGS sequence"/>
</dbReference>
<evidence type="ECO:0000256" key="2">
    <source>
        <dbReference type="PIRSR" id="PIRSR603782-1"/>
    </source>
</evidence>
<accession>A0A7K1Y304</accession>
<keyword evidence="2" id="KW-0186">Copper</keyword>
<dbReference type="Gene3D" id="3.40.30.10">
    <property type="entry name" value="Glutaredoxin"/>
    <property type="match status" value="1"/>
</dbReference>
<name>A0A7K1Y304_9SPHI</name>
<dbReference type="GO" id="GO:0046872">
    <property type="term" value="F:metal ion binding"/>
    <property type="evidence" value="ECO:0007669"/>
    <property type="project" value="UniProtKB-KW"/>
</dbReference>
<dbReference type="AlphaFoldDB" id="A0A7K1Y304"/>
<organism evidence="4 5">
    <name type="scientific">Hufsiella ginkgonis</name>
    <dbReference type="NCBI Taxonomy" id="2695274"/>
    <lineage>
        <taxon>Bacteria</taxon>
        <taxon>Pseudomonadati</taxon>
        <taxon>Bacteroidota</taxon>
        <taxon>Sphingobacteriia</taxon>
        <taxon>Sphingobacteriales</taxon>
        <taxon>Sphingobacteriaceae</taxon>
        <taxon>Hufsiella</taxon>
    </lineage>
</organism>
<dbReference type="RefSeq" id="WP_160908611.1">
    <property type="nucleotide sequence ID" value="NZ_WVHS01000005.1"/>
</dbReference>
<dbReference type="PANTHER" id="PTHR12151:SF25">
    <property type="entry name" value="LINALOOL DEHYDRATASE_ISOMERASE DOMAIN-CONTAINING PROTEIN"/>
    <property type="match status" value="1"/>
</dbReference>
<dbReference type="InterPro" id="IPR003782">
    <property type="entry name" value="SCO1/SenC"/>
</dbReference>
<dbReference type="SUPFAM" id="SSF52833">
    <property type="entry name" value="Thioredoxin-like"/>
    <property type="match status" value="1"/>
</dbReference>
<gene>
    <name evidence="4" type="ORF">GS398_20135</name>
</gene>
<keyword evidence="5" id="KW-1185">Reference proteome</keyword>
<protein>
    <submittedName>
        <fullName evidence="4">SCO family protein</fullName>
    </submittedName>
</protein>
<evidence type="ECO:0000313" key="4">
    <source>
        <dbReference type="EMBL" id="MXV17621.1"/>
    </source>
</evidence>
<dbReference type="CDD" id="cd02968">
    <property type="entry name" value="SCO"/>
    <property type="match status" value="1"/>
</dbReference>
<sequence>MGGNFPVKKILILVVILALPGFLYYLLQEKGKNRYHPLAIFGPKQLAGTFHKKRGKKIRDTLYHTVPSFLLTNQNGLPTKFPADSGSITVVSFFYTRGGQPCAYMNYALSGLVKEYDRNKRMQFLTISVDPEFDTPPELKKYSMTYSARAGKWSFLTGDQDKIYEIARRGFLVDALRDTLEQGNFIYSPMFILVDPLRRIRGYYDSGIKEQVDKLNDEIKVLIVEELRKVKNPG</sequence>
<keyword evidence="3" id="KW-1133">Transmembrane helix</keyword>
<feature type="transmembrane region" description="Helical" evidence="3">
    <location>
        <begin position="6"/>
        <end position="27"/>
    </location>
</feature>
<dbReference type="Pfam" id="PF02630">
    <property type="entry name" value="SCO1-SenC"/>
    <property type="match status" value="1"/>
</dbReference>
<evidence type="ECO:0000256" key="3">
    <source>
        <dbReference type="SAM" id="Phobius"/>
    </source>
</evidence>
<evidence type="ECO:0000313" key="5">
    <source>
        <dbReference type="Proteomes" id="UP000451233"/>
    </source>
</evidence>
<keyword evidence="3" id="KW-0472">Membrane</keyword>
<comment type="similarity">
    <text evidence="1">Belongs to the SCO1/2 family.</text>
</comment>
<comment type="caution">
    <text evidence="4">The sequence shown here is derived from an EMBL/GenBank/DDBJ whole genome shotgun (WGS) entry which is preliminary data.</text>
</comment>
<dbReference type="InterPro" id="IPR036249">
    <property type="entry name" value="Thioredoxin-like_sf"/>
</dbReference>
<dbReference type="PANTHER" id="PTHR12151">
    <property type="entry name" value="ELECTRON TRANSPORT PROTIN SCO1/SENC FAMILY MEMBER"/>
    <property type="match status" value="1"/>
</dbReference>
<feature type="binding site" evidence="2">
    <location>
        <position position="102"/>
    </location>
    <ligand>
        <name>Cu cation</name>
        <dbReference type="ChEBI" id="CHEBI:23378"/>
    </ligand>
</feature>
<keyword evidence="3" id="KW-0812">Transmembrane</keyword>
<reference evidence="4 5" key="1">
    <citation type="submission" date="2019-11" db="EMBL/GenBank/DDBJ databases">
        <title>Pedobacter sp. HMF7056 Genome sequencing and assembly.</title>
        <authorList>
            <person name="Kang H."/>
            <person name="Kim H."/>
            <person name="Joh K."/>
        </authorList>
    </citation>
    <scope>NUCLEOTIDE SEQUENCE [LARGE SCALE GENOMIC DNA]</scope>
    <source>
        <strain evidence="4 5">HMF7056</strain>
    </source>
</reference>
<proteinExistence type="inferred from homology"/>
<evidence type="ECO:0000256" key="1">
    <source>
        <dbReference type="ARBA" id="ARBA00010996"/>
    </source>
</evidence>